<dbReference type="AlphaFoldDB" id="A0AAE1UJA1"/>
<name>A0AAE1UJA1_9EUCA</name>
<accession>A0AAE1UJA1</accession>
<protein>
    <submittedName>
        <fullName evidence="1">Uncharacterized protein</fullName>
    </submittedName>
</protein>
<organism evidence="1 2">
    <name type="scientific">Petrolisthes manimaculis</name>
    <dbReference type="NCBI Taxonomy" id="1843537"/>
    <lineage>
        <taxon>Eukaryota</taxon>
        <taxon>Metazoa</taxon>
        <taxon>Ecdysozoa</taxon>
        <taxon>Arthropoda</taxon>
        <taxon>Crustacea</taxon>
        <taxon>Multicrustacea</taxon>
        <taxon>Malacostraca</taxon>
        <taxon>Eumalacostraca</taxon>
        <taxon>Eucarida</taxon>
        <taxon>Decapoda</taxon>
        <taxon>Pleocyemata</taxon>
        <taxon>Anomura</taxon>
        <taxon>Galatheoidea</taxon>
        <taxon>Porcellanidae</taxon>
        <taxon>Petrolisthes</taxon>
    </lineage>
</organism>
<evidence type="ECO:0000313" key="1">
    <source>
        <dbReference type="EMBL" id="KAK4322461.1"/>
    </source>
</evidence>
<proteinExistence type="predicted"/>
<dbReference type="EMBL" id="JAWZYT010000517">
    <property type="protein sequence ID" value="KAK4322461.1"/>
    <property type="molecule type" value="Genomic_DNA"/>
</dbReference>
<keyword evidence="2" id="KW-1185">Reference proteome</keyword>
<gene>
    <name evidence="1" type="ORF">Pmani_006801</name>
</gene>
<comment type="caution">
    <text evidence="1">The sequence shown here is derived from an EMBL/GenBank/DDBJ whole genome shotgun (WGS) entry which is preliminary data.</text>
</comment>
<evidence type="ECO:0000313" key="2">
    <source>
        <dbReference type="Proteomes" id="UP001292094"/>
    </source>
</evidence>
<dbReference type="Proteomes" id="UP001292094">
    <property type="component" value="Unassembled WGS sequence"/>
</dbReference>
<sequence length="107" mass="11450">MEVLAGGVKWIGEGWATKAGRSRTGATVVNSIFTATHSDSSSGLGTHLQSLSTGGGSGGWANYRNYGGGEHNESGYALFCFFVRPLGRNQLRSRPVRRRHPVLNDAQ</sequence>
<reference evidence="1" key="1">
    <citation type="submission" date="2023-11" db="EMBL/GenBank/DDBJ databases">
        <title>Genome assemblies of two species of porcelain crab, Petrolisthes cinctipes and Petrolisthes manimaculis (Anomura: Porcellanidae).</title>
        <authorList>
            <person name="Angst P."/>
        </authorList>
    </citation>
    <scope>NUCLEOTIDE SEQUENCE</scope>
    <source>
        <strain evidence="1">PB745_02</strain>
        <tissue evidence="1">Gill</tissue>
    </source>
</reference>